<comment type="function">
    <text evidence="4 5">Required for flagellar hook formation. May act as a scaffolding protein.</text>
</comment>
<accession>A0A917ZJT2</accession>
<keyword evidence="3 5" id="KW-1005">Bacterial flagellum biogenesis</keyword>
<evidence type="ECO:0000256" key="4">
    <source>
        <dbReference type="ARBA" id="ARBA00024746"/>
    </source>
</evidence>
<feature type="region of interest" description="Disordered" evidence="6">
    <location>
        <begin position="1"/>
        <end position="30"/>
    </location>
</feature>
<evidence type="ECO:0000256" key="3">
    <source>
        <dbReference type="ARBA" id="ARBA00022795"/>
    </source>
</evidence>
<dbReference type="RefSeq" id="WP_188861625.1">
    <property type="nucleotide sequence ID" value="NZ_BMLT01000008.1"/>
</dbReference>
<organism evidence="9 10">
    <name type="scientific">Marinobacterium nitratireducens</name>
    <dbReference type="NCBI Taxonomy" id="518897"/>
    <lineage>
        <taxon>Bacteria</taxon>
        <taxon>Pseudomonadati</taxon>
        <taxon>Pseudomonadota</taxon>
        <taxon>Gammaproteobacteria</taxon>
        <taxon>Oceanospirillales</taxon>
        <taxon>Oceanospirillaceae</taxon>
        <taxon>Marinobacterium</taxon>
    </lineage>
</organism>
<evidence type="ECO:0000313" key="9">
    <source>
        <dbReference type="EMBL" id="GGO84900.1"/>
    </source>
</evidence>
<name>A0A917ZJT2_9GAMM</name>
<dbReference type="Pfam" id="PF13861">
    <property type="entry name" value="FLgD_tudor"/>
    <property type="match status" value="1"/>
</dbReference>
<dbReference type="InterPro" id="IPR025963">
    <property type="entry name" value="FLgD_Tudor"/>
</dbReference>
<keyword evidence="10" id="KW-1185">Reference proteome</keyword>
<dbReference type="InterPro" id="IPR025965">
    <property type="entry name" value="FlgD/Vpr_Ig-like"/>
</dbReference>
<dbReference type="Pfam" id="PF03963">
    <property type="entry name" value="FlgD"/>
    <property type="match status" value="1"/>
</dbReference>
<comment type="caution">
    <text evidence="9">The sequence shown here is derived from an EMBL/GenBank/DDBJ whole genome shotgun (WGS) entry which is preliminary data.</text>
</comment>
<proteinExistence type="inferred from homology"/>
<evidence type="ECO:0000259" key="8">
    <source>
        <dbReference type="Pfam" id="PF13861"/>
    </source>
</evidence>
<feature type="domain" description="FlgD/Vpr Ig-like" evidence="7">
    <location>
        <begin position="114"/>
        <end position="179"/>
    </location>
</feature>
<protein>
    <recommendedName>
        <fullName evidence="2 5">Basal-body rod modification protein FlgD</fullName>
    </recommendedName>
</protein>
<dbReference type="Pfam" id="PF13860">
    <property type="entry name" value="FlgD_ig"/>
    <property type="match status" value="1"/>
</dbReference>
<dbReference type="Gene3D" id="2.60.40.4070">
    <property type="match status" value="1"/>
</dbReference>
<evidence type="ECO:0000313" key="10">
    <source>
        <dbReference type="Proteomes" id="UP000599578"/>
    </source>
</evidence>
<comment type="similarity">
    <text evidence="1 5">Belongs to the FlgD family.</text>
</comment>
<sequence>MSNVNNVNGSNVFDQINQANQANGSSKSKAESDSEMFMKLMIAQLQNQDPTSPADTTDFMQQIATMSNVESIANLTTAVESMGESLLSSQAALQASSMVGQKAFVQTDLANLPEDGQVDGLVSLENAASDVWLSVYDRNGVLVDRQQLGAQVAGDHSFVWRGNDEAPAGQYKVVAQAQVGDNLETLPVYIGHRINSVTLGQNGIGMQVNTDVGSTSVDNIKQLG</sequence>
<evidence type="ECO:0000256" key="5">
    <source>
        <dbReference type="RuleBase" id="RU362076"/>
    </source>
</evidence>
<reference evidence="9 10" key="1">
    <citation type="journal article" date="2014" name="Int. J. Syst. Evol. Microbiol.">
        <title>Complete genome sequence of Corynebacterium casei LMG S-19264T (=DSM 44701T), isolated from a smear-ripened cheese.</title>
        <authorList>
            <consortium name="US DOE Joint Genome Institute (JGI-PGF)"/>
            <person name="Walter F."/>
            <person name="Albersmeier A."/>
            <person name="Kalinowski J."/>
            <person name="Ruckert C."/>
        </authorList>
    </citation>
    <scope>NUCLEOTIDE SEQUENCE [LARGE SCALE GENOMIC DNA]</scope>
    <source>
        <strain evidence="9 10">CGMCC 1.7286</strain>
    </source>
</reference>
<evidence type="ECO:0000256" key="6">
    <source>
        <dbReference type="SAM" id="MobiDB-lite"/>
    </source>
</evidence>
<evidence type="ECO:0000256" key="1">
    <source>
        <dbReference type="ARBA" id="ARBA00010577"/>
    </source>
</evidence>
<dbReference type="GO" id="GO:0044781">
    <property type="term" value="P:bacterial-type flagellum organization"/>
    <property type="evidence" value="ECO:0007669"/>
    <property type="project" value="UniProtKB-UniRule"/>
</dbReference>
<evidence type="ECO:0000256" key="2">
    <source>
        <dbReference type="ARBA" id="ARBA00016013"/>
    </source>
</evidence>
<dbReference type="Proteomes" id="UP000599578">
    <property type="component" value="Unassembled WGS sequence"/>
</dbReference>
<dbReference type="InterPro" id="IPR005648">
    <property type="entry name" value="FlgD"/>
</dbReference>
<feature type="domain" description="FlgD Tudor-like" evidence="8">
    <location>
        <begin position="91"/>
        <end position="221"/>
    </location>
</feature>
<dbReference type="Gene3D" id="2.30.30.910">
    <property type="match status" value="1"/>
</dbReference>
<feature type="compositionally biased region" description="Low complexity" evidence="6">
    <location>
        <begin position="1"/>
        <end position="12"/>
    </location>
</feature>
<feature type="compositionally biased region" description="Polar residues" evidence="6">
    <location>
        <begin position="13"/>
        <end position="27"/>
    </location>
</feature>
<dbReference type="AlphaFoldDB" id="A0A917ZJT2"/>
<gene>
    <name evidence="9" type="primary">flgD</name>
    <name evidence="9" type="ORF">GCM10011348_32200</name>
</gene>
<evidence type="ECO:0000259" key="7">
    <source>
        <dbReference type="Pfam" id="PF13860"/>
    </source>
</evidence>
<dbReference type="EMBL" id="BMLT01000008">
    <property type="protein sequence ID" value="GGO84900.1"/>
    <property type="molecule type" value="Genomic_DNA"/>
</dbReference>